<keyword evidence="2" id="KW-0805">Transcription regulation</keyword>
<dbReference type="InterPro" id="IPR014284">
    <property type="entry name" value="RNA_pol_sigma-70_dom"/>
</dbReference>
<organism evidence="8 9">
    <name type="scientific">Asanoa ishikariensis</name>
    <dbReference type="NCBI Taxonomy" id="137265"/>
    <lineage>
        <taxon>Bacteria</taxon>
        <taxon>Bacillati</taxon>
        <taxon>Actinomycetota</taxon>
        <taxon>Actinomycetes</taxon>
        <taxon>Micromonosporales</taxon>
        <taxon>Micromonosporaceae</taxon>
        <taxon>Asanoa</taxon>
    </lineage>
</organism>
<dbReference type="GO" id="GO:0003677">
    <property type="term" value="F:DNA binding"/>
    <property type="evidence" value="ECO:0007669"/>
    <property type="project" value="UniProtKB-KW"/>
</dbReference>
<evidence type="ECO:0000256" key="2">
    <source>
        <dbReference type="ARBA" id="ARBA00023015"/>
    </source>
</evidence>
<keyword evidence="3" id="KW-0731">Sigma factor</keyword>
<dbReference type="InterPro" id="IPR013249">
    <property type="entry name" value="RNA_pol_sigma70_r4_t2"/>
</dbReference>
<dbReference type="Pfam" id="PF04542">
    <property type="entry name" value="Sigma70_r2"/>
    <property type="match status" value="1"/>
</dbReference>
<dbReference type="GO" id="GO:0016987">
    <property type="term" value="F:sigma factor activity"/>
    <property type="evidence" value="ECO:0007669"/>
    <property type="project" value="UniProtKB-KW"/>
</dbReference>
<name>A0A1H3QKY0_9ACTN</name>
<dbReference type="Gene3D" id="1.10.1740.10">
    <property type="match status" value="1"/>
</dbReference>
<dbReference type="PANTHER" id="PTHR43133:SF50">
    <property type="entry name" value="ECF RNA POLYMERASE SIGMA FACTOR SIGM"/>
    <property type="match status" value="1"/>
</dbReference>
<keyword evidence="9" id="KW-1185">Reference proteome</keyword>
<evidence type="ECO:0000313" key="8">
    <source>
        <dbReference type="EMBL" id="SDZ13635.1"/>
    </source>
</evidence>
<dbReference type="InterPro" id="IPR036388">
    <property type="entry name" value="WH-like_DNA-bd_sf"/>
</dbReference>
<dbReference type="STRING" id="137265.SAMN05421684_2932"/>
<evidence type="ECO:0000259" key="7">
    <source>
        <dbReference type="Pfam" id="PF08281"/>
    </source>
</evidence>
<dbReference type="NCBIfam" id="TIGR02983">
    <property type="entry name" value="SigE-fam_strep"/>
    <property type="match status" value="1"/>
</dbReference>
<dbReference type="SUPFAM" id="SSF88659">
    <property type="entry name" value="Sigma3 and sigma4 domains of RNA polymerase sigma factors"/>
    <property type="match status" value="1"/>
</dbReference>
<dbReference type="InterPro" id="IPR039425">
    <property type="entry name" value="RNA_pol_sigma-70-like"/>
</dbReference>
<dbReference type="GO" id="GO:0006352">
    <property type="term" value="P:DNA-templated transcription initiation"/>
    <property type="evidence" value="ECO:0007669"/>
    <property type="project" value="InterPro"/>
</dbReference>
<gene>
    <name evidence="8" type="ORF">SAMN05421684_2932</name>
</gene>
<dbReference type="NCBIfam" id="TIGR02937">
    <property type="entry name" value="sigma70-ECF"/>
    <property type="match status" value="1"/>
</dbReference>
<comment type="similarity">
    <text evidence="1">Belongs to the sigma-70 factor family. ECF subfamily.</text>
</comment>
<protein>
    <submittedName>
        <fullName evidence="8">RNA polymerase sigma-70 factor, sigma-E family</fullName>
    </submittedName>
</protein>
<dbReference type="InterPro" id="IPR014325">
    <property type="entry name" value="RNA_pol_sigma-E_actinobac"/>
</dbReference>
<dbReference type="AlphaFoldDB" id="A0A1H3QKY0"/>
<accession>A0A1H3QKY0</accession>
<evidence type="ECO:0000256" key="5">
    <source>
        <dbReference type="ARBA" id="ARBA00023163"/>
    </source>
</evidence>
<dbReference type="CDD" id="cd06171">
    <property type="entry name" value="Sigma70_r4"/>
    <property type="match status" value="1"/>
</dbReference>
<proteinExistence type="inferred from homology"/>
<dbReference type="Pfam" id="PF08281">
    <property type="entry name" value="Sigma70_r4_2"/>
    <property type="match status" value="1"/>
</dbReference>
<evidence type="ECO:0000256" key="3">
    <source>
        <dbReference type="ARBA" id="ARBA00023082"/>
    </source>
</evidence>
<evidence type="ECO:0000313" key="9">
    <source>
        <dbReference type="Proteomes" id="UP000199632"/>
    </source>
</evidence>
<keyword evidence="5" id="KW-0804">Transcription</keyword>
<dbReference type="EMBL" id="FNQB01000002">
    <property type="protein sequence ID" value="SDZ13635.1"/>
    <property type="molecule type" value="Genomic_DNA"/>
</dbReference>
<dbReference type="SUPFAM" id="SSF88946">
    <property type="entry name" value="Sigma2 domain of RNA polymerase sigma factors"/>
    <property type="match status" value="1"/>
</dbReference>
<feature type="domain" description="RNA polymerase sigma factor 70 region 4 type 2" evidence="7">
    <location>
        <begin position="103"/>
        <end position="155"/>
    </location>
</feature>
<sequence>MDAETRRDFSAFVADRSAGLFRFAMGLTGQPQQAEDLLQSALAKAYRHWGRVRHGNPDAYLRQAMCREQIDWFRRPSWGRELPSERLPERRVGDGTATVDLRLALRDALARLGPKHRAVLVLRYLEDLPDDEIAALLGCRPATVRSLAARGLERLRVLCPELAPQLSEGAR</sequence>
<dbReference type="Proteomes" id="UP000199632">
    <property type="component" value="Unassembled WGS sequence"/>
</dbReference>
<evidence type="ECO:0000259" key="6">
    <source>
        <dbReference type="Pfam" id="PF04542"/>
    </source>
</evidence>
<feature type="domain" description="RNA polymerase sigma-70 region 2" evidence="6">
    <location>
        <begin position="20"/>
        <end position="78"/>
    </location>
</feature>
<reference evidence="9" key="1">
    <citation type="submission" date="2016-10" db="EMBL/GenBank/DDBJ databases">
        <authorList>
            <person name="Varghese N."/>
            <person name="Submissions S."/>
        </authorList>
    </citation>
    <scope>NUCLEOTIDE SEQUENCE [LARGE SCALE GENOMIC DNA]</scope>
    <source>
        <strain evidence="9">DSM 44718</strain>
    </source>
</reference>
<evidence type="ECO:0000256" key="1">
    <source>
        <dbReference type="ARBA" id="ARBA00010641"/>
    </source>
</evidence>
<dbReference type="InterPro" id="IPR007627">
    <property type="entry name" value="RNA_pol_sigma70_r2"/>
</dbReference>
<dbReference type="OrthoDB" id="3692620at2"/>
<dbReference type="InterPro" id="IPR013325">
    <property type="entry name" value="RNA_pol_sigma_r2"/>
</dbReference>
<dbReference type="RefSeq" id="WP_090791639.1">
    <property type="nucleotide sequence ID" value="NZ_BOND01000009.1"/>
</dbReference>
<dbReference type="InterPro" id="IPR013324">
    <property type="entry name" value="RNA_pol_sigma_r3/r4-like"/>
</dbReference>
<dbReference type="PANTHER" id="PTHR43133">
    <property type="entry name" value="RNA POLYMERASE ECF-TYPE SIGMA FACTO"/>
    <property type="match status" value="1"/>
</dbReference>
<dbReference type="Gene3D" id="1.10.10.10">
    <property type="entry name" value="Winged helix-like DNA-binding domain superfamily/Winged helix DNA-binding domain"/>
    <property type="match status" value="1"/>
</dbReference>
<evidence type="ECO:0000256" key="4">
    <source>
        <dbReference type="ARBA" id="ARBA00023125"/>
    </source>
</evidence>
<keyword evidence="4" id="KW-0238">DNA-binding</keyword>